<dbReference type="PANTHER" id="PTHR16821:SF2">
    <property type="entry name" value="FRATAXIN, MITOCHONDRIAL"/>
    <property type="match status" value="1"/>
</dbReference>
<dbReference type="GeneID" id="8439259"/>
<dbReference type="GO" id="GO:0006879">
    <property type="term" value="P:intracellular iron ion homeostasis"/>
    <property type="evidence" value="ECO:0007669"/>
    <property type="project" value="UniProtKB-KW"/>
</dbReference>
<dbReference type="PROSITE" id="PS01344">
    <property type="entry name" value="FRATAXIN_1"/>
    <property type="match status" value="1"/>
</dbReference>
<comment type="catalytic activity">
    <reaction evidence="12">
        <text>4 Fe(2+) + O2 + 4 H(+) = 4 Fe(3+) + 2 H2O</text>
        <dbReference type="Rhea" id="RHEA:11148"/>
        <dbReference type="ChEBI" id="CHEBI:15377"/>
        <dbReference type="ChEBI" id="CHEBI:15378"/>
        <dbReference type="ChEBI" id="CHEBI:15379"/>
        <dbReference type="ChEBI" id="CHEBI:29033"/>
        <dbReference type="ChEBI" id="CHEBI:29034"/>
        <dbReference type="EC" id="1.16.3.1"/>
    </reaction>
</comment>
<dbReference type="GO" id="GO:0016226">
    <property type="term" value="P:iron-sulfur cluster assembly"/>
    <property type="evidence" value="ECO:0007669"/>
    <property type="project" value="InterPro"/>
</dbReference>
<dbReference type="FunCoup" id="C4JRP9">
    <property type="interactions" value="337"/>
</dbReference>
<accession>C4JRP9</accession>
<dbReference type="GO" id="GO:0006826">
    <property type="term" value="P:iron ion transport"/>
    <property type="evidence" value="ECO:0007669"/>
    <property type="project" value="UniProtKB-KW"/>
</dbReference>
<keyword evidence="9" id="KW-0408">Iron</keyword>
<evidence type="ECO:0000256" key="6">
    <source>
        <dbReference type="ARBA" id="ARBA00022496"/>
    </source>
</evidence>
<dbReference type="InterPro" id="IPR002908">
    <property type="entry name" value="Frataxin/CyaY"/>
</dbReference>
<keyword evidence="6" id="KW-0410">Iron transport</keyword>
<sequence>MLSRSSARALSSLFSTARTPAKASTTFPSLTRAVTATRTTRTPQRSFARTFHCTPAFHKGITPGSSDPPPPSPESNDVAGVTPHVGEPSPLTDAQYHEYSEHYFNVLLTELEQAHEEGSETEAEYSAGVLNVTVPGVGTYVVNKQPPNKQIWLSSPISGPKRFDWVVQGDSMGEKEGTREYAGGQWIYLRDGSNLTTLLNKELGVEISENLYEQSRQ</sequence>
<evidence type="ECO:0000313" key="15">
    <source>
        <dbReference type="Proteomes" id="UP000002058"/>
    </source>
</evidence>
<dbReference type="AlphaFoldDB" id="C4JRP9"/>
<evidence type="ECO:0000256" key="10">
    <source>
        <dbReference type="ARBA" id="ARBA00023065"/>
    </source>
</evidence>
<name>C4JRP9_UNCRE</name>
<evidence type="ECO:0000256" key="5">
    <source>
        <dbReference type="ARBA" id="ARBA00022448"/>
    </source>
</evidence>
<dbReference type="GO" id="GO:0008198">
    <property type="term" value="F:ferrous iron binding"/>
    <property type="evidence" value="ECO:0007669"/>
    <property type="project" value="TreeGrafter"/>
</dbReference>
<evidence type="ECO:0000256" key="4">
    <source>
        <dbReference type="ARBA" id="ARBA00022434"/>
    </source>
</evidence>
<dbReference type="PANTHER" id="PTHR16821">
    <property type="entry name" value="FRATAXIN"/>
    <property type="match status" value="1"/>
</dbReference>
<dbReference type="InterPro" id="IPR036524">
    <property type="entry name" value="Frataxin/CyaY_sf"/>
</dbReference>
<dbReference type="NCBIfam" id="TIGR03421">
    <property type="entry name" value="FeS_CyaY"/>
    <property type="match status" value="1"/>
</dbReference>
<dbReference type="VEuPathDB" id="FungiDB:UREG_05138"/>
<evidence type="ECO:0000256" key="1">
    <source>
        <dbReference type="ARBA" id="ARBA00004173"/>
    </source>
</evidence>
<evidence type="ECO:0000256" key="13">
    <source>
        <dbReference type="SAM" id="MobiDB-lite"/>
    </source>
</evidence>
<evidence type="ECO:0000256" key="8">
    <source>
        <dbReference type="ARBA" id="ARBA00023002"/>
    </source>
</evidence>
<reference evidence="15" key="1">
    <citation type="journal article" date="2009" name="Genome Res.">
        <title>Comparative genomic analyses of the human fungal pathogens Coccidioides and their relatives.</title>
        <authorList>
            <person name="Sharpton T.J."/>
            <person name="Stajich J.E."/>
            <person name="Rounsley S.D."/>
            <person name="Gardner M.J."/>
            <person name="Wortman J.R."/>
            <person name="Jordar V.S."/>
            <person name="Maiti R."/>
            <person name="Kodira C.D."/>
            <person name="Neafsey D.E."/>
            <person name="Zeng Q."/>
            <person name="Hung C.-Y."/>
            <person name="McMahan C."/>
            <person name="Muszewska A."/>
            <person name="Grynberg M."/>
            <person name="Mandel M.A."/>
            <person name="Kellner E.M."/>
            <person name="Barker B.M."/>
            <person name="Galgiani J.N."/>
            <person name="Orbach M.J."/>
            <person name="Kirkland T.N."/>
            <person name="Cole G.T."/>
            <person name="Henn M.R."/>
            <person name="Birren B.W."/>
            <person name="Taylor J.W."/>
        </authorList>
    </citation>
    <scope>NUCLEOTIDE SEQUENCE [LARGE SCALE GENOMIC DNA]</scope>
    <source>
        <strain evidence="15">UAMH 1704</strain>
    </source>
</reference>
<dbReference type="STRING" id="336963.C4JRP9"/>
<evidence type="ECO:0000256" key="3">
    <source>
        <dbReference type="ARBA" id="ARBA00013107"/>
    </source>
</evidence>
<dbReference type="Gene3D" id="3.30.920.10">
    <property type="entry name" value="Frataxin/CyaY"/>
    <property type="match status" value="1"/>
</dbReference>
<keyword evidence="11" id="KW-0496">Mitochondrion</keyword>
<dbReference type="GO" id="GO:0005739">
    <property type="term" value="C:mitochondrion"/>
    <property type="evidence" value="ECO:0007669"/>
    <property type="project" value="UniProtKB-SubCell"/>
</dbReference>
<evidence type="ECO:0000256" key="11">
    <source>
        <dbReference type="ARBA" id="ARBA00023128"/>
    </source>
</evidence>
<comment type="subcellular location">
    <subcellularLocation>
        <location evidence="1">Mitochondrion</location>
    </subcellularLocation>
</comment>
<keyword evidence="15" id="KW-1185">Reference proteome</keyword>
<proteinExistence type="inferred from homology"/>
<dbReference type="Pfam" id="PF01491">
    <property type="entry name" value="Frataxin_Cyay"/>
    <property type="match status" value="1"/>
</dbReference>
<protein>
    <recommendedName>
        <fullName evidence="3">ferroxidase</fullName>
        <ecNumber evidence="3">1.16.3.1</ecNumber>
    </recommendedName>
</protein>
<dbReference type="InterPro" id="IPR020895">
    <property type="entry name" value="Frataxin_CS"/>
</dbReference>
<dbReference type="SMART" id="SM01219">
    <property type="entry name" value="Frataxin_Cyay"/>
    <property type="match status" value="1"/>
</dbReference>
<keyword evidence="7" id="KW-0809">Transit peptide</keyword>
<dbReference type="InterPro" id="IPR017789">
    <property type="entry name" value="Frataxin"/>
</dbReference>
<dbReference type="GO" id="GO:0051537">
    <property type="term" value="F:2 iron, 2 sulfur cluster binding"/>
    <property type="evidence" value="ECO:0007669"/>
    <property type="project" value="TreeGrafter"/>
</dbReference>
<dbReference type="PROSITE" id="PS50810">
    <property type="entry name" value="FRATAXIN_2"/>
    <property type="match status" value="1"/>
</dbReference>
<feature type="region of interest" description="Disordered" evidence="13">
    <location>
        <begin position="58"/>
        <end position="92"/>
    </location>
</feature>
<evidence type="ECO:0000256" key="2">
    <source>
        <dbReference type="ARBA" id="ARBA00008183"/>
    </source>
</evidence>
<evidence type="ECO:0000256" key="12">
    <source>
        <dbReference type="ARBA" id="ARBA00047990"/>
    </source>
</evidence>
<organism evidence="14 15">
    <name type="scientific">Uncinocarpus reesii (strain UAMH 1704)</name>
    <dbReference type="NCBI Taxonomy" id="336963"/>
    <lineage>
        <taxon>Eukaryota</taxon>
        <taxon>Fungi</taxon>
        <taxon>Dikarya</taxon>
        <taxon>Ascomycota</taxon>
        <taxon>Pezizomycotina</taxon>
        <taxon>Eurotiomycetes</taxon>
        <taxon>Eurotiomycetidae</taxon>
        <taxon>Onygenales</taxon>
        <taxon>Onygenaceae</taxon>
        <taxon>Uncinocarpus</taxon>
    </lineage>
</organism>
<keyword evidence="4" id="KW-0409">Iron storage</keyword>
<dbReference type="FunFam" id="3.30.920.10:FF:000004">
    <property type="entry name" value="Mitochondrial chaperone Frataxin"/>
    <property type="match status" value="1"/>
</dbReference>
<keyword evidence="8" id="KW-0560">Oxidoreductase</keyword>
<dbReference type="EMBL" id="CH476617">
    <property type="protein sequence ID" value="EEP80296.1"/>
    <property type="molecule type" value="Genomic_DNA"/>
</dbReference>
<dbReference type="InParanoid" id="C4JRP9"/>
<dbReference type="eggNOG" id="KOG3413">
    <property type="taxonomic scope" value="Eukaryota"/>
</dbReference>
<dbReference type="HOGENOM" id="CLU_080880_0_0_1"/>
<dbReference type="Proteomes" id="UP000002058">
    <property type="component" value="Unassembled WGS sequence"/>
</dbReference>
<dbReference type="NCBIfam" id="TIGR03422">
    <property type="entry name" value="mito_frataxin"/>
    <property type="match status" value="1"/>
</dbReference>
<dbReference type="KEGG" id="ure:UREG_05138"/>
<dbReference type="EC" id="1.16.3.1" evidence="3"/>
<evidence type="ECO:0000313" key="14">
    <source>
        <dbReference type="EMBL" id="EEP80296.1"/>
    </source>
</evidence>
<gene>
    <name evidence="14" type="ORF">UREG_05138</name>
</gene>
<dbReference type="RefSeq" id="XP_002584449.1">
    <property type="nucleotide sequence ID" value="XM_002584403.1"/>
</dbReference>
<evidence type="ECO:0000256" key="9">
    <source>
        <dbReference type="ARBA" id="ARBA00023004"/>
    </source>
</evidence>
<dbReference type="GO" id="GO:0008199">
    <property type="term" value="F:ferric iron binding"/>
    <property type="evidence" value="ECO:0007669"/>
    <property type="project" value="InterPro"/>
</dbReference>
<keyword evidence="10" id="KW-0406">Ion transport</keyword>
<dbReference type="OMA" id="YSEHYFN"/>
<comment type="similarity">
    <text evidence="2">Belongs to the frataxin family.</text>
</comment>
<dbReference type="OrthoDB" id="1897642at2759"/>
<dbReference type="GO" id="GO:0034986">
    <property type="term" value="F:iron chaperone activity"/>
    <property type="evidence" value="ECO:0007669"/>
    <property type="project" value="TreeGrafter"/>
</dbReference>
<evidence type="ECO:0000256" key="7">
    <source>
        <dbReference type="ARBA" id="ARBA00022946"/>
    </source>
</evidence>
<dbReference type="SUPFAM" id="SSF55387">
    <property type="entry name" value="Frataxin/Nqo15-like"/>
    <property type="match status" value="1"/>
</dbReference>
<keyword evidence="5" id="KW-0813">Transport</keyword>
<dbReference type="GO" id="GO:0004322">
    <property type="term" value="F:ferroxidase activity"/>
    <property type="evidence" value="ECO:0007669"/>
    <property type="project" value="UniProtKB-EC"/>
</dbReference>